<feature type="transmembrane region" description="Helical" evidence="4">
    <location>
        <begin position="12"/>
        <end position="33"/>
    </location>
</feature>
<sequence length="147" mass="15480">MLRQRSSAGFTLIELMIVVAIIAVLAAIAIPLYQIYVARTQVVAALADIRPGETAYELLFDNGIVDQNTYGDVDNLNLPLTTPRCNISVVAPVGGSGQIICSLSQSSSSMLTNGNISLQRQSDGSWSCLSQGVPVIVLPSSCKAQPG</sequence>
<dbReference type="GO" id="GO:0007155">
    <property type="term" value="P:cell adhesion"/>
    <property type="evidence" value="ECO:0007669"/>
    <property type="project" value="InterPro"/>
</dbReference>
<dbReference type="NCBIfam" id="TIGR02532">
    <property type="entry name" value="IV_pilin_GFxxxE"/>
    <property type="match status" value="1"/>
</dbReference>
<keyword evidence="3" id="KW-0281">Fimbrium</keyword>
<dbReference type="RefSeq" id="WP_126674730.1">
    <property type="nucleotide sequence ID" value="NZ_RYZR01000007.1"/>
</dbReference>
<keyword evidence="4" id="KW-0812">Transmembrane</keyword>
<keyword evidence="4" id="KW-0472">Membrane</keyword>
<evidence type="ECO:0000313" key="5">
    <source>
        <dbReference type="EMBL" id="RUL62286.1"/>
    </source>
</evidence>
<evidence type="ECO:0000313" key="6">
    <source>
        <dbReference type="Proteomes" id="UP000267077"/>
    </source>
</evidence>
<evidence type="ECO:0000256" key="2">
    <source>
        <dbReference type="ARBA" id="ARBA00022481"/>
    </source>
</evidence>
<organism evidence="5 6">
    <name type="scientific">Dyella dinghuensis</name>
    <dbReference type="NCBI Taxonomy" id="1920169"/>
    <lineage>
        <taxon>Bacteria</taxon>
        <taxon>Pseudomonadati</taxon>
        <taxon>Pseudomonadota</taxon>
        <taxon>Gammaproteobacteria</taxon>
        <taxon>Lysobacterales</taxon>
        <taxon>Rhodanobacteraceae</taxon>
        <taxon>Dyella</taxon>
    </lineage>
</organism>
<evidence type="ECO:0000256" key="3">
    <source>
        <dbReference type="RuleBase" id="RU000389"/>
    </source>
</evidence>
<dbReference type="PROSITE" id="PS00409">
    <property type="entry name" value="PROKAR_NTER_METHYL"/>
    <property type="match status" value="1"/>
</dbReference>
<proteinExistence type="inferred from homology"/>
<gene>
    <name evidence="5" type="ORF">EKH79_15510</name>
</gene>
<dbReference type="SUPFAM" id="SSF54523">
    <property type="entry name" value="Pili subunits"/>
    <property type="match status" value="1"/>
</dbReference>
<dbReference type="Gene3D" id="3.30.700.10">
    <property type="entry name" value="Glycoprotein, Type 4 Pilin"/>
    <property type="match status" value="1"/>
</dbReference>
<dbReference type="GO" id="GO:0009289">
    <property type="term" value="C:pilus"/>
    <property type="evidence" value="ECO:0007669"/>
    <property type="project" value="InterPro"/>
</dbReference>
<dbReference type="AlphaFoldDB" id="A0A3S0PAL9"/>
<dbReference type="Proteomes" id="UP000267077">
    <property type="component" value="Unassembled WGS sequence"/>
</dbReference>
<dbReference type="Pfam" id="PF07963">
    <property type="entry name" value="N_methyl"/>
    <property type="match status" value="1"/>
</dbReference>
<accession>A0A3S0PAL9</accession>
<evidence type="ECO:0000256" key="4">
    <source>
        <dbReference type="SAM" id="Phobius"/>
    </source>
</evidence>
<dbReference type="Pfam" id="PF00114">
    <property type="entry name" value="Pilin"/>
    <property type="match status" value="1"/>
</dbReference>
<protein>
    <submittedName>
        <fullName evidence="5">Pilin</fullName>
    </submittedName>
</protein>
<keyword evidence="2" id="KW-0488">Methylation</keyword>
<comment type="similarity">
    <text evidence="1 3">Belongs to the N-Me-Phe pilin family.</text>
</comment>
<dbReference type="OrthoDB" id="5767514at2"/>
<dbReference type="InterPro" id="IPR001082">
    <property type="entry name" value="Pilin"/>
</dbReference>
<evidence type="ECO:0000256" key="1">
    <source>
        <dbReference type="ARBA" id="ARBA00005233"/>
    </source>
</evidence>
<keyword evidence="4" id="KW-1133">Transmembrane helix</keyword>
<dbReference type="InterPro" id="IPR045584">
    <property type="entry name" value="Pilin-like"/>
</dbReference>
<keyword evidence="6" id="KW-1185">Reference proteome</keyword>
<reference evidence="5 6" key="1">
    <citation type="submission" date="2018-12" db="EMBL/GenBank/DDBJ databases">
        <title>Dyella dinghuensis sp. nov. DHOA06 and Dyella choica sp. nov. 4M-K27, isolated from forest soil.</title>
        <authorList>
            <person name="Qiu L.-H."/>
            <person name="Gao Z.-H."/>
        </authorList>
    </citation>
    <scope>NUCLEOTIDE SEQUENCE [LARGE SCALE GENOMIC DNA]</scope>
    <source>
        <strain evidence="5 6">DHOA06</strain>
    </source>
</reference>
<comment type="caution">
    <text evidence="5">The sequence shown here is derived from an EMBL/GenBank/DDBJ whole genome shotgun (WGS) entry which is preliminary data.</text>
</comment>
<dbReference type="InterPro" id="IPR012902">
    <property type="entry name" value="N_methyl_site"/>
</dbReference>
<name>A0A3S0PAL9_9GAMM</name>
<dbReference type="EMBL" id="RYZR01000007">
    <property type="protein sequence ID" value="RUL62286.1"/>
    <property type="molecule type" value="Genomic_DNA"/>
</dbReference>